<dbReference type="Pfam" id="PF02597">
    <property type="entry name" value="ThiS"/>
    <property type="match status" value="1"/>
</dbReference>
<evidence type="ECO:0000313" key="2">
    <source>
        <dbReference type="Proteomes" id="UP000070184"/>
    </source>
</evidence>
<dbReference type="InterPro" id="IPR012675">
    <property type="entry name" value="Beta-grasp_dom_sf"/>
</dbReference>
<reference evidence="1 2" key="1">
    <citation type="journal article" date="2016" name="Sci. Rep.">
        <title>Metabolic traits of an uncultured archaeal lineage -MSBL1- from brine pools of the Red Sea.</title>
        <authorList>
            <person name="Mwirichia R."/>
            <person name="Alam I."/>
            <person name="Rashid M."/>
            <person name="Vinu M."/>
            <person name="Ba-Alawi W."/>
            <person name="Anthony Kamau A."/>
            <person name="Kamanda Ngugi D."/>
            <person name="Goker M."/>
            <person name="Klenk H.P."/>
            <person name="Bajic V."/>
            <person name="Stingl U."/>
        </authorList>
    </citation>
    <scope>NUCLEOTIDE SEQUENCE [LARGE SCALE GENOMIC DNA]</scope>
    <source>
        <strain evidence="1">SCGC-AAA259B11</strain>
    </source>
</reference>
<comment type="caution">
    <text evidence="1">The sequence shown here is derived from an EMBL/GenBank/DDBJ whole genome shotgun (WGS) entry which is preliminary data.</text>
</comment>
<dbReference type="EMBL" id="LHXK01000029">
    <property type="protein sequence ID" value="KXA89599.1"/>
    <property type="molecule type" value="Genomic_DNA"/>
</dbReference>
<dbReference type="InterPro" id="IPR016155">
    <property type="entry name" value="Mopterin_synth/thiamin_S_b"/>
</dbReference>
<sequence length="84" mass="9452">MEVEIENSTNLEELRLKKRFELELSEEATIGELLSELDLNRLKEEDGSLSSLVMVFKNKKAVRSVDEKLSEGDKIKIMPLASGG</sequence>
<dbReference type="Proteomes" id="UP000070184">
    <property type="component" value="Unassembled WGS sequence"/>
</dbReference>
<dbReference type="InterPro" id="IPR003749">
    <property type="entry name" value="ThiS/MoaD-like"/>
</dbReference>
<dbReference type="AlphaFoldDB" id="A0A133U5X6"/>
<dbReference type="Gene3D" id="3.10.20.30">
    <property type="match status" value="1"/>
</dbReference>
<protein>
    <recommendedName>
        <fullName evidence="3">MoaD/ThiS family protein</fullName>
    </recommendedName>
</protein>
<keyword evidence="2" id="KW-1185">Reference proteome</keyword>
<organism evidence="1 2">
    <name type="scientific">candidate division MSBL1 archaeon SCGC-AAA259B11</name>
    <dbReference type="NCBI Taxonomy" id="1698260"/>
    <lineage>
        <taxon>Archaea</taxon>
        <taxon>Methanobacteriati</taxon>
        <taxon>Methanobacteriota</taxon>
        <taxon>candidate division MSBL1</taxon>
    </lineage>
</organism>
<evidence type="ECO:0008006" key="3">
    <source>
        <dbReference type="Google" id="ProtNLM"/>
    </source>
</evidence>
<name>A0A133U5X6_9EURY</name>
<proteinExistence type="predicted"/>
<gene>
    <name evidence="1" type="ORF">AKJ61_02540</name>
</gene>
<dbReference type="SUPFAM" id="SSF54285">
    <property type="entry name" value="MoaD/ThiS"/>
    <property type="match status" value="1"/>
</dbReference>
<accession>A0A133U5X6</accession>
<evidence type="ECO:0000313" key="1">
    <source>
        <dbReference type="EMBL" id="KXA89599.1"/>
    </source>
</evidence>
<dbReference type="CDD" id="cd17040">
    <property type="entry name" value="Ubl_MoaD_like"/>
    <property type="match status" value="1"/>
</dbReference>